<dbReference type="PANTHER" id="PTHR43140:SF1">
    <property type="entry name" value="TYPE I RESTRICTION ENZYME ECOKI SPECIFICITY SUBUNIT"/>
    <property type="match status" value="1"/>
</dbReference>
<keyword evidence="5" id="KW-0255">Endonuclease</keyword>
<comment type="similarity">
    <text evidence="1">Belongs to the type-I restriction system S methylase family.</text>
</comment>
<dbReference type="Pfam" id="PF01420">
    <property type="entry name" value="Methylase_S"/>
    <property type="match status" value="1"/>
</dbReference>
<dbReference type="SUPFAM" id="SSF116734">
    <property type="entry name" value="DNA methylase specificity domain"/>
    <property type="match status" value="2"/>
</dbReference>
<proteinExistence type="inferred from homology"/>
<dbReference type="PANTHER" id="PTHR43140">
    <property type="entry name" value="TYPE-1 RESTRICTION ENZYME ECOKI SPECIFICITY PROTEIN"/>
    <property type="match status" value="1"/>
</dbReference>
<reference evidence="5 6" key="1">
    <citation type="submission" date="2017-08" db="EMBL/GenBank/DDBJ databases">
        <title>Comparative genomics of bacteria isolated from necrotic lesions of AOD affected trees.</title>
        <authorList>
            <person name="Doonan J."/>
            <person name="Denman S."/>
            <person name="Mcdonald J.E."/>
        </authorList>
    </citation>
    <scope>NUCLEOTIDE SEQUENCE [LARGE SCALE GENOMIC DNA]</scope>
    <source>
        <strain evidence="5 6">CIP 105588</strain>
    </source>
</reference>
<name>A0ABX9PZG6_9GAMM</name>
<dbReference type="EMBL" id="NSDJ01000001">
    <property type="protein sequence ID" value="RKF70471.1"/>
    <property type="molecule type" value="Genomic_DNA"/>
</dbReference>
<keyword evidence="5" id="KW-0378">Hydrolase</keyword>
<protein>
    <submittedName>
        <fullName evidence="5">Restriction endonuclease subunit S</fullName>
    </submittedName>
</protein>
<dbReference type="GO" id="GO:0004519">
    <property type="term" value="F:endonuclease activity"/>
    <property type="evidence" value="ECO:0007669"/>
    <property type="project" value="UniProtKB-KW"/>
</dbReference>
<evidence type="ECO:0000259" key="4">
    <source>
        <dbReference type="Pfam" id="PF01420"/>
    </source>
</evidence>
<gene>
    <name evidence="5" type="ORF">CKQ54_19765</name>
</gene>
<evidence type="ECO:0000313" key="5">
    <source>
        <dbReference type="EMBL" id="RKF70471.1"/>
    </source>
</evidence>
<dbReference type="Proteomes" id="UP000284853">
    <property type="component" value="Unassembled WGS sequence"/>
</dbReference>
<keyword evidence="3" id="KW-0238">DNA-binding</keyword>
<accession>A0ABX9PZG6</accession>
<organism evidence="5 6">
    <name type="scientific">Rahnella variigena</name>
    <dbReference type="NCBI Taxonomy" id="574964"/>
    <lineage>
        <taxon>Bacteria</taxon>
        <taxon>Pseudomonadati</taxon>
        <taxon>Pseudomonadota</taxon>
        <taxon>Gammaproteobacteria</taxon>
        <taxon>Enterobacterales</taxon>
        <taxon>Yersiniaceae</taxon>
        <taxon>Rahnella</taxon>
    </lineage>
</organism>
<evidence type="ECO:0000256" key="1">
    <source>
        <dbReference type="ARBA" id="ARBA00010923"/>
    </source>
</evidence>
<keyword evidence="6" id="KW-1185">Reference proteome</keyword>
<evidence type="ECO:0000256" key="2">
    <source>
        <dbReference type="ARBA" id="ARBA00022747"/>
    </source>
</evidence>
<evidence type="ECO:0000313" key="6">
    <source>
        <dbReference type="Proteomes" id="UP000284853"/>
    </source>
</evidence>
<comment type="caution">
    <text evidence="5">The sequence shown here is derived from an EMBL/GenBank/DDBJ whole genome shotgun (WGS) entry which is preliminary data.</text>
</comment>
<dbReference type="RefSeq" id="WP_120163178.1">
    <property type="nucleotide sequence ID" value="NZ_NSDJ01000001.1"/>
</dbReference>
<dbReference type="Gene3D" id="3.90.220.20">
    <property type="entry name" value="DNA methylase specificity domains"/>
    <property type="match status" value="2"/>
</dbReference>
<dbReference type="Gene3D" id="1.10.287.1120">
    <property type="entry name" value="Bipartite methylase S protein"/>
    <property type="match status" value="1"/>
</dbReference>
<dbReference type="InterPro" id="IPR051212">
    <property type="entry name" value="Type-I_RE_S_subunit"/>
</dbReference>
<keyword evidence="2" id="KW-0680">Restriction system</keyword>
<dbReference type="InterPro" id="IPR044946">
    <property type="entry name" value="Restrct_endonuc_typeI_TRD_sf"/>
</dbReference>
<evidence type="ECO:0000256" key="3">
    <source>
        <dbReference type="ARBA" id="ARBA00023125"/>
    </source>
</evidence>
<keyword evidence="5" id="KW-0540">Nuclease</keyword>
<dbReference type="InterPro" id="IPR000055">
    <property type="entry name" value="Restrct_endonuc_typeI_TRD"/>
</dbReference>
<sequence length="453" mass="51127">MSGRYKAYGEYKDSGVEWLGEIPREWSVLMGKRIFSSIRKTALKDDVQLAVSQKYGVLPQSLMMLLNDSKVMLALKGTDSFRHVDQNDFVISLRSFEGGIEYSKYSGCVSPAYTVLNNVKKISHNYYKYLLKCAPFISALQSTTDSLRDGKSISYEQFGAICLPLTRLSEQNQIAAFLDHETAKIDTLIDKQQQLIELLKEKRQAVISHAVTKGLDPDVPMKDSGVEWLGEVPEHWTIKKSKYFFDFVTSGSRGWADYYSDDGPIFFRIANLTRESIDPKLISIQRVTVPHGSEGVRSKIQKNDILISITADLGSVCVADNSIYDGYVSQHISLCRPNELVKSSRWLAYCIISDSTKEQLLGVGYGGTKIQLSLEDIKEFILCFPPLDEQEFIASYLDKELLNFEKLDDIAQQQIELLKERRTALISAAVTGKIDVRDWQVPVTQTESDEVMA</sequence>
<dbReference type="GeneID" id="302711041"/>
<feature type="domain" description="Type I restriction modification DNA specificity" evidence="4">
    <location>
        <begin position="300"/>
        <end position="399"/>
    </location>
</feature>